<evidence type="ECO:0000313" key="3">
    <source>
        <dbReference type="Proteomes" id="UP000198778"/>
    </source>
</evidence>
<dbReference type="InterPro" id="IPR000032">
    <property type="entry name" value="HPr-like"/>
</dbReference>
<protein>
    <submittedName>
        <fullName evidence="2">Phosphocarrier protein</fullName>
    </submittedName>
</protein>
<dbReference type="OrthoDB" id="2051287at2"/>
<dbReference type="SUPFAM" id="SSF55594">
    <property type="entry name" value="HPr-like"/>
    <property type="match status" value="1"/>
</dbReference>
<dbReference type="EMBL" id="FNIL01000001">
    <property type="protein sequence ID" value="SDN45190.1"/>
    <property type="molecule type" value="Genomic_DNA"/>
</dbReference>
<organism evidence="2 3">
    <name type="scientific">Alkalicoccus daliensis</name>
    <dbReference type="NCBI Taxonomy" id="745820"/>
    <lineage>
        <taxon>Bacteria</taxon>
        <taxon>Bacillati</taxon>
        <taxon>Bacillota</taxon>
        <taxon>Bacilli</taxon>
        <taxon>Bacillales</taxon>
        <taxon>Bacillaceae</taxon>
        <taxon>Alkalicoccus</taxon>
    </lineage>
</organism>
<evidence type="ECO:0000259" key="1">
    <source>
        <dbReference type="PROSITE" id="PS51350"/>
    </source>
</evidence>
<reference evidence="3" key="1">
    <citation type="submission" date="2016-10" db="EMBL/GenBank/DDBJ databases">
        <authorList>
            <person name="Varghese N."/>
            <person name="Submissions S."/>
        </authorList>
    </citation>
    <scope>NUCLEOTIDE SEQUENCE [LARGE SCALE GENOMIC DNA]</scope>
    <source>
        <strain evidence="3">CGMCC 1.10369</strain>
    </source>
</reference>
<evidence type="ECO:0000313" key="2">
    <source>
        <dbReference type="EMBL" id="SDN45190.1"/>
    </source>
</evidence>
<accession>A0A1H0BHS5</accession>
<feature type="domain" description="HPr" evidence="1">
    <location>
        <begin position="1"/>
        <end position="81"/>
    </location>
</feature>
<dbReference type="RefSeq" id="WP_090840930.1">
    <property type="nucleotide sequence ID" value="NZ_FNIL01000001.1"/>
</dbReference>
<keyword evidence="3" id="KW-1185">Reference proteome</keyword>
<sequence length="81" mass="8932">MDLKVKKPIFANTASIFVNRMSEYEGTVLIKKDHWVVDAKSLLGVLALSLQPGDVIDLDFSNGSDEDAVSSFVDQGLFEKK</sequence>
<dbReference type="Proteomes" id="UP000198778">
    <property type="component" value="Unassembled WGS sequence"/>
</dbReference>
<dbReference type="AlphaFoldDB" id="A0A1H0BHS5"/>
<dbReference type="STRING" id="745820.SAMN04488053_101890"/>
<proteinExistence type="predicted"/>
<gene>
    <name evidence="2" type="ORF">SAMN04488053_101890</name>
</gene>
<dbReference type="Pfam" id="PF00381">
    <property type="entry name" value="PTS-HPr"/>
    <property type="match status" value="1"/>
</dbReference>
<dbReference type="InterPro" id="IPR035895">
    <property type="entry name" value="HPr-like_sf"/>
</dbReference>
<name>A0A1H0BHS5_9BACI</name>
<dbReference type="PROSITE" id="PS51350">
    <property type="entry name" value="PTS_HPR_DOM"/>
    <property type="match status" value="1"/>
</dbReference>
<dbReference type="Gene3D" id="3.30.1340.10">
    <property type="entry name" value="HPr-like"/>
    <property type="match status" value="1"/>
</dbReference>